<keyword evidence="2" id="KW-1185">Reference proteome</keyword>
<comment type="caution">
    <text evidence="1">The sequence shown here is derived from an EMBL/GenBank/DDBJ whole genome shotgun (WGS) entry which is preliminary data.</text>
</comment>
<evidence type="ECO:0000313" key="1">
    <source>
        <dbReference type="EMBL" id="RUP49961.1"/>
    </source>
</evidence>
<dbReference type="AlphaFoldDB" id="A0A433DGH6"/>
<name>A0A433DGH6_9FUNG</name>
<protein>
    <submittedName>
        <fullName evidence="1">Uncharacterized protein</fullName>
    </submittedName>
</protein>
<reference evidence="1 2" key="1">
    <citation type="journal article" date="2018" name="New Phytol.">
        <title>Phylogenomics of Endogonaceae and evolution of mycorrhizas within Mucoromycota.</title>
        <authorList>
            <person name="Chang Y."/>
            <person name="Desiro A."/>
            <person name="Na H."/>
            <person name="Sandor L."/>
            <person name="Lipzen A."/>
            <person name="Clum A."/>
            <person name="Barry K."/>
            <person name="Grigoriev I.V."/>
            <person name="Martin F.M."/>
            <person name="Stajich J.E."/>
            <person name="Smith M.E."/>
            <person name="Bonito G."/>
            <person name="Spatafora J.W."/>
        </authorList>
    </citation>
    <scope>NUCLEOTIDE SEQUENCE [LARGE SCALE GENOMIC DNA]</scope>
    <source>
        <strain evidence="1 2">GMNB39</strain>
    </source>
</reference>
<gene>
    <name evidence="1" type="ORF">BC936DRAFT_140853</name>
</gene>
<proteinExistence type="predicted"/>
<sequence>MISPVEADCRILSIPLGPSVDLTRSPMAIAPMKEDYVDEKRRWVTERSDEGWIVKCAWIRERERNGEQAHTRRAFSARSSVAASPKICTGERDWWAGEQIWSGSHKARVRCNRWEGIMLPTAVLRTVFVHTMMVVFSERER</sequence>
<accession>A0A433DGH6</accession>
<evidence type="ECO:0000313" key="2">
    <source>
        <dbReference type="Proteomes" id="UP000268093"/>
    </source>
</evidence>
<organism evidence="1 2">
    <name type="scientific">Jimgerdemannia flammicorona</name>
    <dbReference type="NCBI Taxonomy" id="994334"/>
    <lineage>
        <taxon>Eukaryota</taxon>
        <taxon>Fungi</taxon>
        <taxon>Fungi incertae sedis</taxon>
        <taxon>Mucoromycota</taxon>
        <taxon>Mucoromycotina</taxon>
        <taxon>Endogonomycetes</taxon>
        <taxon>Endogonales</taxon>
        <taxon>Endogonaceae</taxon>
        <taxon>Jimgerdemannia</taxon>
    </lineage>
</organism>
<dbReference type="OrthoDB" id="10586601at2759"/>
<dbReference type="Proteomes" id="UP000268093">
    <property type="component" value="Unassembled WGS sequence"/>
</dbReference>
<dbReference type="EMBL" id="RBNI01001808">
    <property type="protein sequence ID" value="RUP49961.1"/>
    <property type="molecule type" value="Genomic_DNA"/>
</dbReference>